<dbReference type="SMART" id="SM00347">
    <property type="entry name" value="HTH_MARR"/>
    <property type="match status" value="1"/>
</dbReference>
<reference evidence="3 5" key="2">
    <citation type="submission" date="2020-07" db="EMBL/GenBank/DDBJ databases">
        <title>Sequencing the genomes of 1000 actinobacteria strains.</title>
        <authorList>
            <person name="Klenk H.-P."/>
        </authorList>
    </citation>
    <scope>NUCLEOTIDE SEQUENCE [LARGE SCALE GENOMIC DNA]</scope>
    <source>
        <strain evidence="3 5">DSM 10309</strain>
    </source>
</reference>
<dbReference type="OrthoDB" id="9804055at2"/>
<keyword evidence="3" id="KW-0238">DNA-binding</keyword>
<dbReference type="InterPro" id="IPR000835">
    <property type="entry name" value="HTH_MarR-typ"/>
</dbReference>
<dbReference type="AlphaFoldDB" id="A0A7W3JJY7"/>
<dbReference type="Proteomes" id="UP000522688">
    <property type="component" value="Unassembled WGS sequence"/>
</dbReference>
<dbReference type="InterPro" id="IPR036390">
    <property type="entry name" value="WH_DNA-bd_sf"/>
</dbReference>
<dbReference type="SUPFAM" id="SSF46785">
    <property type="entry name" value="Winged helix' DNA-binding domain"/>
    <property type="match status" value="1"/>
</dbReference>
<dbReference type="Pfam" id="PF12802">
    <property type="entry name" value="MarR_2"/>
    <property type="match status" value="1"/>
</dbReference>
<keyword evidence="4" id="KW-1185">Reference proteome</keyword>
<organism evidence="3 5">
    <name type="scientific">Frigoribacterium faeni</name>
    <dbReference type="NCBI Taxonomy" id="145483"/>
    <lineage>
        <taxon>Bacteria</taxon>
        <taxon>Bacillati</taxon>
        <taxon>Actinomycetota</taxon>
        <taxon>Actinomycetes</taxon>
        <taxon>Micrococcales</taxon>
        <taxon>Microbacteriaceae</taxon>
        <taxon>Frigoribacterium</taxon>
    </lineage>
</organism>
<dbReference type="RefSeq" id="WP_146854682.1">
    <property type="nucleotide sequence ID" value="NZ_BAAAHR010000007.1"/>
</dbReference>
<name>A0A7W3JJY7_9MICO</name>
<evidence type="ECO:0000313" key="3">
    <source>
        <dbReference type="EMBL" id="MBA8814292.1"/>
    </source>
</evidence>
<dbReference type="GO" id="GO:0003700">
    <property type="term" value="F:DNA-binding transcription factor activity"/>
    <property type="evidence" value="ECO:0007669"/>
    <property type="project" value="InterPro"/>
</dbReference>
<protein>
    <submittedName>
        <fullName evidence="2 3">MarR family transcriptional regulator</fullName>
    </submittedName>
</protein>
<sequence>MTDTAPPATAPTRAIPHAHLATDLRGAVLRLARRLRQQKADADVSDAQMAALGYVMQNQPLTIGALTTHEGVTPPSMNRTVGKLVDAGMLRRTVDEADKRRVVLETTEAGAAFVFETRRRRDAWLMPRLSSLTPDERRTLADATEILRKLTVS</sequence>
<dbReference type="Gene3D" id="1.10.10.10">
    <property type="entry name" value="Winged helix-like DNA-binding domain superfamily/Winged helix DNA-binding domain"/>
    <property type="match status" value="1"/>
</dbReference>
<dbReference type="PROSITE" id="PS50995">
    <property type="entry name" value="HTH_MARR_2"/>
    <property type="match status" value="1"/>
</dbReference>
<accession>A0A7W3JJY7</accession>
<dbReference type="PANTHER" id="PTHR39515:SF2">
    <property type="entry name" value="HTH-TYPE TRANSCRIPTIONAL REGULATOR RV0880"/>
    <property type="match status" value="1"/>
</dbReference>
<proteinExistence type="predicted"/>
<dbReference type="EMBL" id="JACGWW010000003">
    <property type="protein sequence ID" value="MBA8814292.1"/>
    <property type="molecule type" value="Genomic_DNA"/>
</dbReference>
<dbReference type="InterPro" id="IPR052526">
    <property type="entry name" value="HTH-type_Bedaq_tolerance"/>
</dbReference>
<evidence type="ECO:0000313" key="4">
    <source>
        <dbReference type="Proteomes" id="UP000321154"/>
    </source>
</evidence>
<dbReference type="EMBL" id="BJUV01000013">
    <property type="protein sequence ID" value="GEK83232.1"/>
    <property type="molecule type" value="Genomic_DNA"/>
</dbReference>
<gene>
    <name evidence="2" type="primary">marR</name>
    <name evidence="3" type="ORF">FB463_002558</name>
    <name evidence="2" type="ORF">FFA01_15410</name>
</gene>
<evidence type="ECO:0000313" key="5">
    <source>
        <dbReference type="Proteomes" id="UP000522688"/>
    </source>
</evidence>
<comment type="caution">
    <text evidence="3">The sequence shown here is derived from an EMBL/GenBank/DDBJ whole genome shotgun (WGS) entry which is preliminary data.</text>
</comment>
<dbReference type="Proteomes" id="UP000321154">
    <property type="component" value="Unassembled WGS sequence"/>
</dbReference>
<dbReference type="GO" id="GO:0003677">
    <property type="term" value="F:DNA binding"/>
    <property type="evidence" value="ECO:0007669"/>
    <property type="project" value="UniProtKB-KW"/>
</dbReference>
<dbReference type="PANTHER" id="PTHR39515">
    <property type="entry name" value="CONSERVED PROTEIN"/>
    <property type="match status" value="1"/>
</dbReference>
<feature type="domain" description="HTH marR-type" evidence="1">
    <location>
        <begin position="17"/>
        <end position="149"/>
    </location>
</feature>
<evidence type="ECO:0000259" key="1">
    <source>
        <dbReference type="PROSITE" id="PS50995"/>
    </source>
</evidence>
<evidence type="ECO:0000313" key="2">
    <source>
        <dbReference type="EMBL" id="GEK83232.1"/>
    </source>
</evidence>
<reference evidence="2 4" key="1">
    <citation type="submission" date="2019-07" db="EMBL/GenBank/DDBJ databases">
        <title>Whole genome shotgun sequence of Frigoribacterium faeni NBRC 103066.</title>
        <authorList>
            <person name="Hosoyama A."/>
            <person name="Uohara A."/>
            <person name="Ohji S."/>
            <person name="Ichikawa N."/>
        </authorList>
    </citation>
    <scope>NUCLEOTIDE SEQUENCE [LARGE SCALE GENOMIC DNA]</scope>
    <source>
        <strain evidence="2 4">NBRC 103066</strain>
    </source>
</reference>
<dbReference type="InterPro" id="IPR036388">
    <property type="entry name" value="WH-like_DNA-bd_sf"/>
</dbReference>